<proteinExistence type="predicted"/>
<gene>
    <name evidence="1" type="ORF">E5329_20630</name>
</gene>
<protein>
    <submittedName>
        <fullName evidence="1">Rhomboid family intramembrane serine protease</fullName>
    </submittedName>
</protein>
<dbReference type="EMBL" id="SRYA01000054">
    <property type="protein sequence ID" value="TGY91542.1"/>
    <property type="molecule type" value="Genomic_DNA"/>
</dbReference>
<sequence length="195" mass="21767">MSENRKLKISFNSPVILSFTILCFLVMILNIMTRGFTNQIFFSVYRSSLLSLWTYVRFFGHVLGHAGWSHFFGNITLILVVGPLLEEKYGSANMLFVVLATALTTGVVHFIFFPRVMLLGASGVVFAMILLSSFTCVKEGEIPLTFILVAVIYIGQQVYEGIFVQNNVSNLTHILGGMVGAALGYVMNKNKMNRY</sequence>
<organism evidence="1 2">
    <name type="scientific">Petralouisia muris</name>
    <dbReference type="NCBI Taxonomy" id="3032872"/>
    <lineage>
        <taxon>Bacteria</taxon>
        <taxon>Bacillati</taxon>
        <taxon>Bacillota</taxon>
        <taxon>Clostridia</taxon>
        <taxon>Lachnospirales</taxon>
        <taxon>Lachnospiraceae</taxon>
        <taxon>Petralouisia</taxon>
    </lineage>
</organism>
<reference evidence="1" key="1">
    <citation type="submission" date="2019-04" db="EMBL/GenBank/DDBJ databases">
        <title>Microbes associate with the intestines of laboratory mice.</title>
        <authorList>
            <person name="Navarre W."/>
            <person name="Wong E."/>
            <person name="Huang K."/>
            <person name="Tropini C."/>
            <person name="Ng K."/>
            <person name="Yu B."/>
        </authorList>
    </citation>
    <scope>NUCLEOTIDE SEQUENCE</scope>
    <source>
        <strain evidence="1">NM01_1-7b</strain>
    </source>
</reference>
<comment type="caution">
    <text evidence="1">The sequence shown here is derived from an EMBL/GenBank/DDBJ whole genome shotgun (WGS) entry which is preliminary data.</text>
</comment>
<accession>A0AC61RSF8</accession>
<evidence type="ECO:0000313" key="1">
    <source>
        <dbReference type="EMBL" id="TGY91542.1"/>
    </source>
</evidence>
<name>A0AC61RSF8_9FIRM</name>
<evidence type="ECO:0000313" key="2">
    <source>
        <dbReference type="Proteomes" id="UP000304953"/>
    </source>
</evidence>
<keyword evidence="1" id="KW-0378">Hydrolase</keyword>
<keyword evidence="1" id="KW-0645">Protease</keyword>
<keyword evidence="2" id="KW-1185">Reference proteome</keyword>
<dbReference type="Proteomes" id="UP000304953">
    <property type="component" value="Unassembled WGS sequence"/>
</dbReference>